<dbReference type="PANTHER" id="PTHR38248">
    <property type="entry name" value="FUNK1 6"/>
    <property type="match status" value="1"/>
</dbReference>
<evidence type="ECO:0000313" key="3">
    <source>
        <dbReference type="EMBL" id="KAA6406563.1"/>
    </source>
</evidence>
<dbReference type="EMBL" id="VXIT01000025">
    <property type="protein sequence ID" value="KAA6406563.1"/>
    <property type="molecule type" value="Genomic_DNA"/>
</dbReference>
<dbReference type="InterPro" id="IPR011009">
    <property type="entry name" value="Kinase-like_dom_sf"/>
</dbReference>
<dbReference type="SUPFAM" id="SSF56112">
    <property type="entry name" value="Protein kinase-like (PK-like)"/>
    <property type="match status" value="1"/>
</dbReference>
<name>A0A5M8PBX5_9LECA</name>
<dbReference type="Pfam" id="PF17667">
    <property type="entry name" value="Pkinase_fungal"/>
    <property type="match status" value="1"/>
</dbReference>
<dbReference type="AlphaFoldDB" id="A0A5M8PBX5"/>
<dbReference type="PANTHER" id="PTHR38248:SF2">
    <property type="entry name" value="FUNK1 11"/>
    <property type="match status" value="1"/>
</dbReference>
<gene>
    <name evidence="3" type="ORF">FRX48_09618</name>
</gene>
<organism evidence="3 4">
    <name type="scientific">Lasallia pustulata</name>
    <dbReference type="NCBI Taxonomy" id="136370"/>
    <lineage>
        <taxon>Eukaryota</taxon>
        <taxon>Fungi</taxon>
        <taxon>Dikarya</taxon>
        <taxon>Ascomycota</taxon>
        <taxon>Pezizomycotina</taxon>
        <taxon>Lecanoromycetes</taxon>
        <taxon>OSLEUM clade</taxon>
        <taxon>Umbilicariomycetidae</taxon>
        <taxon>Umbilicariales</taxon>
        <taxon>Umbilicariaceae</taxon>
        <taxon>Lasallia</taxon>
    </lineage>
</organism>
<feature type="region of interest" description="Disordered" evidence="1">
    <location>
        <begin position="522"/>
        <end position="554"/>
    </location>
</feature>
<evidence type="ECO:0000313" key="4">
    <source>
        <dbReference type="Proteomes" id="UP000324767"/>
    </source>
</evidence>
<protein>
    <recommendedName>
        <fullName evidence="2">Fungal-type protein kinase domain-containing protein</fullName>
    </recommendedName>
</protein>
<sequence length="806" mass="91090">MANLSPDERVIIAKHPLDISLDHLQDPLRKIEQSYKPGFLSYDGDVDSLNSGPRKAIWKLLCTFAAHEVAFNLRSKTGNSPIVSELCTLVSSVCNGDFSYEDYRALSLLVIKQAPDVDIWNAVLNLITTVSRTTPPTSIPVSFDGTTTHSSASQQGGEQTHELVEGRIFEEIKSCTYRNVGGFFSKYFEGKDWTEQTKEIYRTVQDRHAGGRWTDFPDPPVQNAVLEWLFRFQEEFLSDARGVYYTSESSKDLTGAEARRQLDIFIKRKSNVSGTAHNWKDVQVIGEHKTPNSEDFKPLLLQLGRNIRDVFTGQPTRRFIHGFFLYGTTMELWVFDRSGPYSSGEFDIHKEPEQFIRAIAGYAMMSDEELGLDTFAEWDGEDRFITITEDATGKERRLQLESHLIAYQRAIVCRGTSCFRASIPSSEDPRYVIKFSWTSDKRRPEADLLRLARERGVEGVVKLFGDHRITSIADMREGLTFAKRHAFRNGTLSPSSTFSQSQPQSLLSQPFGQLHGLSIVRESPKKRKSVDAGGSRSKRSRSNSQSPDKAKPENELAYTVEHCQTNLYAHDESSFDNRTFRCLVISPAGRAIRNFRSIPELLEALRDAIKAHRSLYTAGKILHSDISENNIIITDPKEANGFTGMLIDADLAEEIGSGRSGACHQTGTLEFMAIQVLRRISHTYRHDLESFFYVFLWICARRTWEREFLCSADDAPWESRLERWYSGSYDDIAAAKRGDMGVDGFEEILEEFPQALDCVKPLCGKIRGILFPYKNNSLLIGTPPDPPEKLYDPIIGAFDTAIADMA</sequence>
<feature type="compositionally biased region" description="Polar residues" evidence="1">
    <location>
        <begin position="138"/>
        <end position="158"/>
    </location>
</feature>
<dbReference type="InterPro" id="IPR040976">
    <property type="entry name" value="Pkinase_fungal"/>
</dbReference>
<dbReference type="Gene3D" id="1.10.510.10">
    <property type="entry name" value="Transferase(Phosphotransferase) domain 1"/>
    <property type="match status" value="1"/>
</dbReference>
<feature type="region of interest" description="Disordered" evidence="1">
    <location>
        <begin position="138"/>
        <end position="160"/>
    </location>
</feature>
<comment type="caution">
    <text evidence="3">The sequence shown here is derived from an EMBL/GenBank/DDBJ whole genome shotgun (WGS) entry which is preliminary data.</text>
</comment>
<reference evidence="3 4" key="1">
    <citation type="submission" date="2019-09" db="EMBL/GenBank/DDBJ databases">
        <title>The hologenome of the rock-dwelling lichen Lasallia pustulata.</title>
        <authorList>
            <person name="Greshake Tzovaras B."/>
            <person name="Segers F."/>
            <person name="Bicker A."/>
            <person name="Dal Grande F."/>
            <person name="Otte J."/>
            <person name="Hankeln T."/>
            <person name="Schmitt I."/>
            <person name="Ebersberger I."/>
        </authorList>
    </citation>
    <scope>NUCLEOTIDE SEQUENCE [LARGE SCALE GENOMIC DNA]</scope>
    <source>
        <strain evidence="3">A1-1</strain>
    </source>
</reference>
<dbReference type="OrthoDB" id="5584477at2759"/>
<evidence type="ECO:0000256" key="1">
    <source>
        <dbReference type="SAM" id="MobiDB-lite"/>
    </source>
</evidence>
<dbReference type="Proteomes" id="UP000324767">
    <property type="component" value="Unassembled WGS sequence"/>
</dbReference>
<proteinExistence type="predicted"/>
<feature type="domain" description="Fungal-type protein kinase" evidence="2">
    <location>
        <begin position="261"/>
        <end position="699"/>
    </location>
</feature>
<accession>A0A5M8PBX5</accession>
<evidence type="ECO:0000259" key="2">
    <source>
        <dbReference type="Pfam" id="PF17667"/>
    </source>
</evidence>